<dbReference type="Proteomes" id="UP000305906">
    <property type="component" value="Unassembled WGS sequence"/>
</dbReference>
<evidence type="ECO:0008006" key="4">
    <source>
        <dbReference type="Google" id="ProtNLM"/>
    </source>
</evidence>
<proteinExistence type="predicted"/>
<keyword evidence="3" id="KW-1185">Reference proteome</keyword>
<evidence type="ECO:0000313" key="3">
    <source>
        <dbReference type="Proteomes" id="UP000305906"/>
    </source>
</evidence>
<organism evidence="2 3">
    <name type="scientific">Streptomyces montanus</name>
    <dbReference type="NCBI Taxonomy" id="2580423"/>
    <lineage>
        <taxon>Bacteria</taxon>
        <taxon>Bacillati</taxon>
        <taxon>Actinomycetota</taxon>
        <taxon>Actinomycetes</taxon>
        <taxon>Kitasatosporales</taxon>
        <taxon>Streptomycetaceae</taxon>
        <taxon>Streptomyces</taxon>
    </lineage>
</organism>
<evidence type="ECO:0000313" key="2">
    <source>
        <dbReference type="EMBL" id="TLS45364.1"/>
    </source>
</evidence>
<keyword evidence="1" id="KW-0732">Signal</keyword>
<dbReference type="RefSeq" id="WP_138045615.1">
    <property type="nucleotide sequence ID" value="NZ_VBZC01000014.1"/>
</dbReference>
<name>A0A5R9FXY7_9ACTN</name>
<evidence type="ECO:0000256" key="1">
    <source>
        <dbReference type="SAM" id="SignalP"/>
    </source>
</evidence>
<dbReference type="EMBL" id="VBZC01000014">
    <property type="protein sequence ID" value="TLS45364.1"/>
    <property type="molecule type" value="Genomic_DNA"/>
</dbReference>
<feature type="signal peptide" evidence="1">
    <location>
        <begin position="1"/>
        <end position="32"/>
    </location>
</feature>
<protein>
    <recommendedName>
        <fullName evidence="4">Secreted protein</fullName>
    </recommendedName>
</protein>
<feature type="chain" id="PRO_5024453266" description="Secreted protein" evidence="1">
    <location>
        <begin position="33"/>
        <end position="98"/>
    </location>
</feature>
<sequence length="98" mass="10311">MRSKWMRRAAVAASGVVVASALPLVVASPAQAWSWDCQEYLRDKGYNVPVGGEAADACSIAEDGEGSSNSLSICLSRLESLDVAWKHAKTACVQGAAR</sequence>
<gene>
    <name evidence="2" type="ORF">FE633_14925</name>
</gene>
<reference evidence="2 3" key="1">
    <citation type="submission" date="2019-05" db="EMBL/GenBank/DDBJ databases">
        <title>Streptomyces sp. NEAU-C151, a novel actinomycete isolated from soil.</title>
        <authorList>
            <person name="Han L."/>
            <person name="Jiang H."/>
        </authorList>
    </citation>
    <scope>NUCLEOTIDE SEQUENCE [LARGE SCALE GENOMIC DNA]</scope>
    <source>
        <strain evidence="2 3">NEAU-C151</strain>
    </source>
</reference>
<accession>A0A5R9FXY7</accession>
<dbReference type="AlphaFoldDB" id="A0A5R9FXY7"/>
<comment type="caution">
    <text evidence="2">The sequence shown here is derived from an EMBL/GenBank/DDBJ whole genome shotgun (WGS) entry which is preliminary data.</text>
</comment>